<protein>
    <submittedName>
        <fullName evidence="1">Uncharacterized protein</fullName>
    </submittedName>
</protein>
<accession>A0A1Z9Z1M1</accession>
<organism evidence="1 2">
    <name type="scientific">Acinetobacter populi</name>
    <dbReference type="NCBI Taxonomy" id="1582270"/>
    <lineage>
        <taxon>Bacteria</taxon>
        <taxon>Pseudomonadati</taxon>
        <taxon>Pseudomonadota</taxon>
        <taxon>Gammaproteobacteria</taxon>
        <taxon>Moraxellales</taxon>
        <taxon>Moraxellaceae</taxon>
        <taxon>Acinetobacter</taxon>
    </lineage>
</organism>
<dbReference type="RefSeq" id="WP_087618976.1">
    <property type="nucleotide sequence ID" value="NZ_JAKVJF010000001.1"/>
</dbReference>
<reference evidence="1 2" key="1">
    <citation type="submission" date="2017-05" db="EMBL/GenBank/DDBJ databases">
        <title>Acinetobacter populi ANC 5415 (= PBJ7), whole genome shotgun sequencing project.</title>
        <authorList>
            <person name="Nemec A."/>
            <person name="Radolfova-Krizova L."/>
        </authorList>
    </citation>
    <scope>NUCLEOTIDE SEQUENCE [LARGE SCALE GENOMIC DNA]</scope>
    <source>
        <strain evidence="1 2">PBJ7</strain>
    </source>
</reference>
<dbReference type="Proteomes" id="UP000196536">
    <property type="component" value="Unassembled WGS sequence"/>
</dbReference>
<name>A0A1Z9Z1M1_9GAMM</name>
<evidence type="ECO:0000313" key="2">
    <source>
        <dbReference type="Proteomes" id="UP000196536"/>
    </source>
</evidence>
<evidence type="ECO:0000313" key="1">
    <source>
        <dbReference type="EMBL" id="OUY08336.1"/>
    </source>
</evidence>
<dbReference type="EMBL" id="NEXX01000001">
    <property type="protein sequence ID" value="OUY08336.1"/>
    <property type="molecule type" value="Genomic_DNA"/>
</dbReference>
<keyword evidence="2" id="KW-1185">Reference proteome</keyword>
<sequence length="152" mass="16966">MTNDSHINKEKAVTVVSAPHGFFYGDKYPEIQVKKYNTSAEALSELFWHYHRNEALQAFIIDESGQVINDIHQLKNTMGLATRSVYGIQAITEQGELIVSEEVSKLHSGCTVPTLDEALDIANRILEAGYHVKVGLPNGTVLYKADIEKYQS</sequence>
<gene>
    <name evidence="1" type="ORF">CAP51_01550</name>
</gene>
<comment type="caution">
    <text evidence="1">The sequence shown here is derived from an EMBL/GenBank/DDBJ whole genome shotgun (WGS) entry which is preliminary data.</text>
</comment>
<proteinExistence type="predicted"/>
<dbReference type="AlphaFoldDB" id="A0A1Z9Z1M1"/>